<keyword evidence="3" id="KW-1185">Reference proteome</keyword>
<accession>A0A8H5Q6R9</accession>
<dbReference type="Proteomes" id="UP000544095">
    <property type="component" value="Unassembled WGS sequence"/>
</dbReference>
<feature type="compositionally biased region" description="Basic and acidic residues" evidence="1">
    <location>
        <begin position="60"/>
        <end position="70"/>
    </location>
</feature>
<evidence type="ECO:0000313" key="2">
    <source>
        <dbReference type="EMBL" id="KAF5608543.1"/>
    </source>
</evidence>
<name>A0A8H5Q6R9_9HYPO</name>
<feature type="region of interest" description="Disordered" evidence="1">
    <location>
        <begin position="183"/>
        <end position="205"/>
    </location>
</feature>
<evidence type="ECO:0000256" key="1">
    <source>
        <dbReference type="SAM" id="MobiDB-lite"/>
    </source>
</evidence>
<protein>
    <submittedName>
        <fullName evidence="2">Uncharacterized protein</fullName>
    </submittedName>
</protein>
<proteinExistence type="predicted"/>
<sequence length="205" mass="22424">MVMCRDTTDPRAHCVFTNARWESGNEMFIGCWQILANSKDFQEAGQDWRSRTASVPGCRNEAKKDSEKFPRSGTTLNLSAAGGMSIKNGLAISGRNSKRVASKDMSARPASMVTDDVETPDSLVMSKSAGLRAARVGFLAVRVEAFGDSVYWEGDEDSVKGEISFDRRRVRIQIALRSDHGVLFGSAGSHGNVTGRQERKDSLTQ</sequence>
<feature type="region of interest" description="Disordered" evidence="1">
    <location>
        <begin position="52"/>
        <end position="73"/>
    </location>
</feature>
<dbReference type="AlphaFoldDB" id="A0A8H5Q6R9"/>
<feature type="compositionally biased region" description="Basic and acidic residues" evidence="1">
    <location>
        <begin position="196"/>
        <end position="205"/>
    </location>
</feature>
<evidence type="ECO:0000313" key="3">
    <source>
        <dbReference type="Proteomes" id="UP000544095"/>
    </source>
</evidence>
<dbReference type="EMBL" id="JAAOAR010000024">
    <property type="protein sequence ID" value="KAF5608543.1"/>
    <property type="molecule type" value="Genomic_DNA"/>
</dbReference>
<reference evidence="2 3" key="1">
    <citation type="submission" date="2020-05" db="EMBL/GenBank/DDBJ databases">
        <title>Identification and distribution of gene clusters putatively required for synthesis of sphingolipid metabolism inhibitors in phylogenetically diverse species of the filamentous fungus Fusarium.</title>
        <authorList>
            <person name="Kim H.-S."/>
            <person name="Busman M."/>
            <person name="Brown D.W."/>
            <person name="Divon H."/>
            <person name="Uhlig S."/>
            <person name="Proctor R.H."/>
        </authorList>
    </citation>
    <scope>NUCLEOTIDE SEQUENCE [LARGE SCALE GENOMIC DNA]</scope>
    <source>
        <strain evidence="2 3">NRRL 25211</strain>
    </source>
</reference>
<organism evidence="2 3">
    <name type="scientific">Fusarium pseudoanthophilum</name>
    <dbReference type="NCBI Taxonomy" id="48495"/>
    <lineage>
        <taxon>Eukaryota</taxon>
        <taxon>Fungi</taxon>
        <taxon>Dikarya</taxon>
        <taxon>Ascomycota</taxon>
        <taxon>Pezizomycotina</taxon>
        <taxon>Sordariomycetes</taxon>
        <taxon>Hypocreomycetidae</taxon>
        <taxon>Hypocreales</taxon>
        <taxon>Nectriaceae</taxon>
        <taxon>Fusarium</taxon>
        <taxon>Fusarium fujikuroi species complex</taxon>
    </lineage>
</organism>
<gene>
    <name evidence="2" type="ORF">FPANT_467</name>
</gene>
<comment type="caution">
    <text evidence="2">The sequence shown here is derived from an EMBL/GenBank/DDBJ whole genome shotgun (WGS) entry which is preliminary data.</text>
</comment>